<dbReference type="EMBL" id="JBFAUK010000014">
    <property type="protein sequence ID" value="MEV5508529.1"/>
    <property type="molecule type" value="Genomic_DNA"/>
</dbReference>
<dbReference type="InterPro" id="IPR040999">
    <property type="entry name" value="Mak_N_cap"/>
</dbReference>
<protein>
    <submittedName>
        <fullName evidence="7">1,4-alpha-glucan branching protein</fullName>
    </submittedName>
</protein>
<organism evidence="7 8">
    <name type="scientific">Streptomyces orinoci</name>
    <name type="common">Streptoverticillium orinoci</name>
    <dbReference type="NCBI Taxonomy" id="67339"/>
    <lineage>
        <taxon>Bacteria</taxon>
        <taxon>Bacillati</taxon>
        <taxon>Actinomycetota</taxon>
        <taxon>Actinomycetes</taxon>
        <taxon>Kitasatosporales</taxon>
        <taxon>Streptomycetaceae</taxon>
        <taxon>Streptomyces</taxon>
    </lineage>
</organism>
<proteinExistence type="predicted"/>
<evidence type="ECO:0000313" key="8">
    <source>
        <dbReference type="Proteomes" id="UP001552594"/>
    </source>
</evidence>
<comment type="caution">
    <text evidence="7">The sequence shown here is derived from an EMBL/GenBank/DDBJ whole genome shotgun (WGS) entry which is preliminary data.</text>
</comment>
<keyword evidence="1" id="KW-0808">Transferase</keyword>
<name>A0ABV3K1Y7_STRON</name>
<sequence>MGIVYQTTMKPTKLEILAPWLLDRPWYLGTGRPPRLSRTGGFRLDDPLGEVGIELMVATDESGERPVSYHLPLTYRGAPLEGAEHALIGTSRHGVLGKRWVYDGTHDPVLVAQVLELLQGRAEPQARSQSNTPDPSVTSHFSGAAFPVAVRTTAVTDGPDGTELVVEPEAGERPLRVHITRVLQAGQRTPGDEARGFVTAPWSLPDGTEPRGVFLQLR</sequence>
<evidence type="ECO:0000256" key="5">
    <source>
        <dbReference type="SAM" id="MobiDB-lite"/>
    </source>
</evidence>
<feature type="domain" description="Maltokinase N-terminal cap" evidence="6">
    <location>
        <begin position="20"/>
        <end position="107"/>
    </location>
</feature>
<evidence type="ECO:0000256" key="1">
    <source>
        <dbReference type="ARBA" id="ARBA00022679"/>
    </source>
</evidence>
<keyword evidence="4" id="KW-0067">ATP-binding</keyword>
<keyword evidence="2" id="KW-0547">Nucleotide-binding</keyword>
<keyword evidence="8" id="KW-1185">Reference proteome</keyword>
<evidence type="ECO:0000256" key="2">
    <source>
        <dbReference type="ARBA" id="ARBA00022741"/>
    </source>
</evidence>
<evidence type="ECO:0000256" key="3">
    <source>
        <dbReference type="ARBA" id="ARBA00022777"/>
    </source>
</evidence>
<evidence type="ECO:0000313" key="7">
    <source>
        <dbReference type="EMBL" id="MEV5508529.1"/>
    </source>
</evidence>
<evidence type="ECO:0000259" key="6">
    <source>
        <dbReference type="Pfam" id="PF18085"/>
    </source>
</evidence>
<gene>
    <name evidence="7" type="ORF">AB0L16_18990</name>
</gene>
<feature type="region of interest" description="Disordered" evidence="5">
    <location>
        <begin position="122"/>
        <end position="141"/>
    </location>
</feature>
<dbReference type="RefSeq" id="WP_109278136.1">
    <property type="nucleotide sequence ID" value="NZ_JBFAUK010000014.1"/>
</dbReference>
<dbReference type="Pfam" id="PF18085">
    <property type="entry name" value="Mak_N_cap"/>
    <property type="match status" value="1"/>
</dbReference>
<feature type="compositionally biased region" description="Polar residues" evidence="5">
    <location>
        <begin position="126"/>
        <end position="141"/>
    </location>
</feature>
<dbReference type="Proteomes" id="UP001552594">
    <property type="component" value="Unassembled WGS sequence"/>
</dbReference>
<reference evidence="7 8" key="1">
    <citation type="submission" date="2024-06" db="EMBL/GenBank/DDBJ databases">
        <title>The Natural Products Discovery Center: Release of the First 8490 Sequenced Strains for Exploring Actinobacteria Biosynthetic Diversity.</title>
        <authorList>
            <person name="Kalkreuter E."/>
            <person name="Kautsar S.A."/>
            <person name="Yang D."/>
            <person name="Bader C.D."/>
            <person name="Teijaro C.N."/>
            <person name="Fluegel L."/>
            <person name="Davis C.M."/>
            <person name="Simpson J.R."/>
            <person name="Lauterbach L."/>
            <person name="Steele A.D."/>
            <person name="Gui C."/>
            <person name="Meng S."/>
            <person name="Li G."/>
            <person name="Viehrig K."/>
            <person name="Ye F."/>
            <person name="Su P."/>
            <person name="Kiefer A.F."/>
            <person name="Nichols A."/>
            <person name="Cepeda A.J."/>
            <person name="Yan W."/>
            <person name="Fan B."/>
            <person name="Jiang Y."/>
            <person name="Adhikari A."/>
            <person name="Zheng C.-J."/>
            <person name="Schuster L."/>
            <person name="Cowan T.M."/>
            <person name="Smanski M.J."/>
            <person name="Chevrette M.G."/>
            <person name="De Carvalho L.P.S."/>
            <person name="Shen B."/>
        </authorList>
    </citation>
    <scope>NUCLEOTIDE SEQUENCE [LARGE SCALE GENOMIC DNA]</scope>
    <source>
        <strain evidence="7 8">NPDC052347</strain>
    </source>
</reference>
<accession>A0ABV3K1Y7</accession>
<evidence type="ECO:0000256" key="4">
    <source>
        <dbReference type="ARBA" id="ARBA00022840"/>
    </source>
</evidence>
<keyword evidence="3" id="KW-0418">Kinase</keyword>